<reference evidence="1 2" key="1">
    <citation type="journal article" date="2023" name="Arcadia Sci">
        <title>De novo assembly of a long-read Amblyomma americanum tick genome.</title>
        <authorList>
            <person name="Chou S."/>
            <person name="Poskanzer K.E."/>
            <person name="Rollins M."/>
            <person name="Thuy-Boun P.S."/>
        </authorList>
    </citation>
    <scope>NUCLEOTIDE SEQUENCE [LARGE SCALE GENOMIC DNA]</scope>
    <source>
        <strain evidence="1">F_SG_1</strain>
        <tissue evidence="1">Salivary glands</tissue>
    </source>
</reference>
<accession>A0AAQ4DFF9</accession>
<comment type="caution">
    <text evidence="1">The sequence shown here is derived from an EMBL/GenBank/DDBJ whole genome shotgun (WGS) entry which is preliminary data.</text>
</comment>
<dbReference type="AlphaFoldDB" id="A0AAQ4DFF9"/>
<dbReference type="Proteomes" id="UP001321473">
    <property type="component" value="Unassembled WGS sequence"/>
</dbReference>
<evidence type="ECO:0000313" key="1">
    <source>
        <dbReference type="EMBL" id="KAK8761199.1"/>
    </source>
</evidence>
<dbReference type="EMBL" id="JARKHS020031441">
    <property type="protein sequence ID" value="KAK8761199.1"/>
    <property type="molecule type" value="Genomic_DNA"/>
</dbReference>
<name>A0AAQ4DFF9_AMBAM</name>
<organism evidence="1 2">
    <name type="scientific">Amblyomma americanum</name>
    <name type="common">Lone star tick</name>
    <dbReference type="NCBI Taxonomy" id="6943"/>
    <lineage>
        <taxon>Eukaryota</taxon>
        <taxon>Metazoa</taxon>
        <taxon>Ecdysozoa</taxon>
        <taxon>Arthropoda</taxon>
        <taxon>Chelicerata</taxon>
        <taxon>Arachnida</taxon>
        <taxon>Acari</taxon>
        <taxon>Parasitiformes</taxon>
        <taxon>Ixodida</taxon>
        <taxon>Ixodoidea</taxon>
        <taxon>Ixodidae</taxon>
        <taxon>Amblyomminae</taxon>
        <taxon>Amblyomma</taxon>
    </lineage>
</organism>
<protein>
    <submittedName>
        <fullName evidence="1">Uncharacterized protein</fullName>
    </submittedName>
</protein>
<keyword evidence="2" id="KW-1185">Reference proteome</keyword>
<evidence type="ECO:0000313" key="2">
    <source>
        <dbReference type="Proteomes" id="UP001321473"/>
    </source>
</evidence>
<proteinExistence type="predicted"/>
<gene>
    <name evidence="1" type="ORF">V5799_027533</name>
</gene>
<sequence>MLPTAPTPSVREGFLAILVFGFALHLYNEDIHRIPLKLGRSLVHRLVSRDGNCTANQVIKTCNKEDLVKVLFVVDTVLGNRSNRRFARNSYAKRSFASPIHWLTVFNLVGNVTNEKGELAAEALSECRSFGDIVVLRKNGTGELLQPGKEQDTSSYLQFVPWILENCPHVDLVVFMQDSMIPHPYYLPNYRVRYMDHRPEAIHCHSLGGSTPPSFCHWWSVLMAKRPGLTPLLRDAFVQDSQINLNGLEGRDLTSYVSVDDSITMIYTIGAVLFYALPPNLTVSMLSLWKEMLRAPENNANYLRL</sequence>